<dbReference type="EMBL" id="PFBH01000006">
    <property type="protein sequence ID" value="PIR85333.1"/>
    <property type="molecule type" value="Genomic_DNA"/>
</dbReference>
<name>A0A2H0UFZ0_9BACT</name>
<reference evidence="2" key="1">
    <citation type="submission" date="2017-09" db="EMBL/GenBank/DDBJ databases">
        <title>Depth-based differentiation of microbial function through sediment-hosted aquifers and enrichment of novel symbionts in the deep terrestrial subsurface.</title>
        <authorList>
            <person name="Probst A.J."/>
            <person name="Ladd B."/>
            <person name="Jarett J.K."/>
            <person name="Geller-Mcgrath D.E."/>
            <person name="Sieber C.M.K."/>
            <person name="Emerson J.B."/>
            <person name="Anantharaman K."/>
            <person name="Thomas B.C."/>
            <person name="Malmstrom R."/>
            <person name="Stieglmeier M."/>
            <person name="Klingl A."/>
            <person name="Woyke T."/>
            <person name="Ryan C.M."/>
            <person name="Banfield J.F."/>
        </authorList>
    </citation>
    <scope>NUCLEOTIDE SEQUENCE [LARGE SCALE GENOMIC DNA]</scope>
</reference>
<comment type="caution">
    <text evidence="1">The sequence shown here is derived from an EMBL/GenBank/DDBJ whole genome shotgun (WGS) entry which is preliminary data.</text>
</comment>
<evidence type="ECO:0000313" key="1">
    <source>
        <dbReference type="EMBL" id="PIR85333.1"/>
    </source>
</evidence>
<evidence type="ECO:0000313" key="2">
    <source>
        <dbReference type="Proteomes" id="UP000229315"/>
    </source>
</evidence>
<proteinExistence type="predicted"/>
<organism evidence="1 2">
    <name type="scientific">Candidatus Kaiserbacteria bacterium CG10_big_fil_rev_8_21_14_0_10_45_20</name>
    <dbReference type="NCBI Taxonomy" id="1974607"/>
    <lineage>
        <taxon>Bacteria</taxon>
        <taxon>Candidatus Kaiseribacteriota</taxon>
    </lineage>
</organism>
<protein>
    <recommendedName>
        <fullName evidence="3">DUF5640 domain-containing protein</fullName>
    </recommendedName>
</protein>
<accession>A0A2H0UFZ0</accession>
<evidence type="ECO:0008006" key="3">
    <source>
        <dbReference type="Google" id="ProtNLM"/>
    </source>
</evidence>
<dbReference type="Proteomes" id="UP000229315">
    <property type="component" value="Unassembled WGS sequence"/>
</dbReference>
<gene>
    <name evidence="1" type="ORF">COU15_01195</name>
</gene>
<sequence>MNSKFIIVIIAVLVIGGAFWAWSTQDEKVVVENSSENEEMVNEAPLAPDSLAGVWRSVEDPKFSRTFYENGGYVDLYEGEEVSTNGPWVAFTAENPVLGFPYTLEPDVVYLELIDESGPLYFSIAELTEEKLVLIFLDRGGVLEFERI</sequence>
<dbReference type="AlphaFoldDB" id="A0A2H0UFZ0"/>